<dbReference type="GO" id="GO:0006777">
    <property type="term" value="P:Mo-molybdopterin cofactor biosynthetic process"/>
    <property type="evidence" value="ECO:0007669"/>
    <property type="project" value="InterPro"/>
</dbReference>
<gene>
    <name evidence="3" type="primary">mobB</name>
    <name evidence="3" type="ORF">GS429_19540</name>
</gene>
<dbReference type="Gene3D" id="3.40.50.300">
    <property type="entry name" value="P-loop containing nucleotide triphosphate hydrolases"/>
    <property type="match status" value="1"/>
</dbReference>
<feature type="domain" description="Molybdopterin-guanine dinucleotide biosynthesis protein B (MobB)" evidence="2">
    <location>
        <begin position="9"/>
        <end position="136"/>
    </location>
</feature>
<dbReference type="InterPro" id="IPR052539">
    <property type="entry name" value="MGD_biosynthesis_adapter"/>
</dbReference>
<sequence length="173" mass="18443">MSNEWPLRVVCLAGASDSGKTTLVETLVPRLAEHGRVATVKSIHHDIEIDTPGTDTHRHRSAGAETVVGITPELTFDITTRGKRNPPDTPDGTDLLESDNPELRALANTLGRLRNREYAFVVVEGFSAAPLPTILVGDRDPATVGGEIVGRGADDPDDLAATIRGLEPLGVHD</sequence>
<dbReference type="OrthoDB" id="9014at2157"/>
<dbReference type="GO" id="GO:0005525">
    <property type="term" value="F:GTP binding"/>
    <property type="evidence" value="ECO:0007669"/>
    <property type="project" value="InterPro"/>
</dbReference>
<keyword evidence="4" id="KW-1185">Reference proteome</keyword>
<dbReference type="InterPro" id="IPR027417">
    <property type="entry name" value="P-loop_NTPase"/>
</dbReference>
<protein>
    <submittedName>
        <fullName evidence="3">Molybdopterin-guanine dinucleotide biosynthesis protein B</fullName>
    </submittedName>
</protein>
<dbReference type="PANTHER" id="PTHR40072:SF1">
    <property type="entry name" value="MOLYBDOPTERIN-GUANINE DINUCLEOTIDE BIOSYNTHESIS ADAPTER PROTEIN"/>
    <property type="match status" value="1"/>
</dbReference>
<dbReference type="Pfam" id="PF03205">
    <property type="entry name" value="MobB"/>
    <property type="match status" value="1"/>
</dbReference>
<dbReference type="AlphaFoldDB" id="A0A6B0VRR0"/>
<dbReference type="Proteomes" id="UP000434101">
    <property type="component" value="Unassembled WGS sequence"/>
</dbReference>
<name>A0A6B0VRR0_9EURY</name>
<evidence type="ECO:0000259" key="2">
    <source>
        <dbReference type="Pfam" id="PF03205"/>
    </source>
</evidence>
<evidence type="ECO:0000256" key="1">
    <source>
        <dbReference type="SAM" id="MobiDB-lite"/>
    </source>
</evidence>
<evidence type="ECO:0000313" key="4">
    <source>
        <dbReference type="Proteomes" id="UP000434101"/>
    </source>
</evidence>
<dbReference type="NCBIfam" id="TIGR00176">
    <property type="entry name" value="mobB"/>
    <property type="match status" value="1"/>
</dbReference>
<dbReference type="InterPro" id="IPR004435">
    <property type="entry name" value="MobB_dom"/>
</dbReference>
<evidence type="ECO:0000313" key="3">
    <source>
        <dbReference type="EMBL" id="MXV64218.1"/>
    </source>
</evidence>
<comment type="caution">
    <text evidence="3">The sequence shown here is derived from an EMBL/GenBank/DDBJ whole genome shotgun (WGS) entry which is preliminary data.</text>
</comment>
<dbReference type="EMBL" id="WUYX01000070">
    <property type="protein sequence ID" value="MXV64218.1"/>
    <property type="molecule type" value="Genomic_DNA"/>
</dbReference>
<dbReference type="RefSeq" id="WP_160067339.1">
    <property type="nucleotide sequence ID" value="NZ_WUYX01000070.1"/>
</dbReference>
<feature type="region of interest" description="Disordered" evidence="1">
    <location>
        <begin position="79"/>
        <end position="98"/>
    </location>
</feature>
<dbReference type="SUPFAM" id="SSF52540">
    <property type="entry name" value="P-loop containing nucleoside triphosphate hydrolases"/>
    <property type="match status" value="1"/>
</dbReference>
<dbReference type="PANTHER" id="PTHR40072">
    <property type="entry name" value="MOLYBDOPTERIN-GUANINE DINUCLEOTIDE BIOSYNTHESIS ADAPTER PROTEIN-RELATED"/>
    <property type="match status" value="1"/>
</dbReference>
<organism evidence="3 4">
    <name type="scientific">Natronorubrum halalkaliphilum</name>
    <dbReference type="NCBI Taxonomy" id="2691917"/>
    <lineage>
        <taxon>Archaea</taxon>
        <taxon>Methanobacteriati</taxon>
        <taxon>Methanobacteriota</taxon>
        <taxon>Stenosarchaea group</taxon>
        <taxon>Halobacteria</taxon>
        <taxon>Halobacteriales</taxon>
        <taxon>Natrialbaceae</taxon>
        <taxon>Natronorubrum</taxon>
    </lineage>
</organism>
<proteinExistence type="predicted"/>
<reference evidence="3 4" key="1">
    <citation type="submission" date="2020-01" db="EMBL/GenBank/DDBJ databases">
        <title>Natronorubrum sp. JWXQ-INN 674 isolated from Inner Mongolia Autonomous Region of China.</title>
        <authorList>
            <person name="Xue Q."/>
        </authorList>
    </citation>
    <scope>NUCLEOTIDE SEQUENCE [LARGE SCALE GENOMIC DNA]</scope>
    <source>
        <strain evidence="3 4">JWXQ-INN-674</strain>
    </source>
</reference>
<accession>A0A6B0VRR0</accession>